<reference evidence="1 2" key="2">
    <citation type="journal article" date="2017" name="Front. Plant Sci.">
        <title>Gene Classification and Mining of Molecular Markers Useful in Red Clover (Trifolium pratense) Breeding.</title>
        <authorList>
            <person name="Istvanek J."/>
            <person name="Dluhosova J."/>
            <person name="Dluhos P."/>
            <person name="Patkova L."/>
            <person name="Nedelnik J."/>
            <person name="Repkova J."/>
        </authorList>
    </citation>
    <scope>NUCLEOTIDE SEQUENCE [LARGE SCALE GENOMIC DNA]</scope>
    <source>
        <strain evidence="2">cv. Tatra</strain>
        <tissue evidence="1">Young leaves</tissue>
    </source>
</reference>
<evidence type="ECO:0000313" key="1">
    <source>
        <dbReference type="EMBL" id="PNX84458.1"/>
    </source>
</evidence>
<name>A0A2K3M0Y9_TRIPR</name>
<organism evidence="1 2">
    <name type="scientific">Trifolium pratense</name>
    <name type="common">Red clover</name>
    <dbReference type="NCBI Taxonomy" id="57577"/>
    <lineage>
        <taxon>Eukaryota</taxon>
        <taxon>Viridiplantae</taxon>
        <taxon>Streptophyta</taxon>
        <taxon>Embryophyta</taxon>
        <taxon>Tracheophyta</taxon>
        <taxon>Spermatophyta</taxon>
        <taxon>Magnoliopsida</taxon>
        <taxon>eudicotyledons</taxon>
        <taxon>Gunneridae</taxon>
        <taxon>Pentapetalae</taxon>
        <taxon>rosids</taxon>
        <taxon>fabids</taxon>
        <taxon>Fabales</taxon>
        <taxon>Fabaceae</taxon>
        <taxon>Papilionoideae</taxon>
        <taxon>50 kb inversion clade</taxon>
        <taxon>NPAAA clade</taxon>
        <taxon>Hologalegina</taxon>
        <taxon>IRL clade</taxon>
        <taxon>Trifolieae</taxon>
        <taxon>Trifolium</taxon>
    </lineage>
</organism>
<gene>
    <name evidence="1" type="ORF">L195_g040519</name>
</gene>
<dbReference type="Proteomes" id="UP000236291">
    <property type="component" value="Unassembled WGS sequence"/>
</dbReference>
<comment type="caution">
    <text evidence="1">The sequence shown here is derived from an EMBL/GenBank/DDBJ whole genome shotgun (WGS) entry which is preliminary data.</text>
</comment>
<protein>
    <submittedName>
        <fullName evidence="1">Uncharacterized protein</fullName>
    </submittedName>
</protein>
<dbReference type="EMBL" id="ASHM01046397">
    <property type="protein sequence ID" value="PNX84458.1"/>
    <property type="molecule type" value="Genomic_DNA"/>
</dbReference>
<proteinExistence type="predicted"/>
<accession>A0A2K3M0Y9</accession>
<evidence type="ECO:0000313" key="2">
    <source>
        <dbReference type="Proteomes" id="UP000236291"/>
    </source>
</evidence>
<feature type="non-terminal residue" evidence="1">
    <location>
        <position position="1"/>
    </location>
</feature>
<reference evidence="1 2" key="1">
    <citation type="journal article" date="2014" name="Am. J. Bot.">
        <title>Genome assembly and annotation for red clover (Trifolium pratense; Fabaceae).</title>
        <authorList>
            <person name="Istvanek J."/>
            <person name="Jaros M."/>
            <person name="Krenek A."/>
            <person name="Repkova J."/>
        </authorList>
    </citation>
    <scope>NUCLEOTIDE SEQUENCE [LARGE SCALE GENOMIC DNA]</scope>
    <source>
        <strain evidence="2">cv. Tatra</strain>
        <tissue evidence="1">Young leaves</tissue>
    </source>
</reference>
<sequence>FEGLTDGGRELARRAMAFLQSSCYSCPQVVGAWMMCSNLDSLGSLLVQFISRSGFLLQFGLEVKSW</sequence>
<dbReference type="AlphaFoldDB" id="A0A2K3M0Y9"/>